<name>A0A2M3ZN89_9DIPT</name>
<feature type="chain" id="PRO_5014746766" evidence="1">
    <location>
        <begin position="23"/>
        <end position="111"/>
    </location>
</feature>
<dbReference type="EMBL" id="GGFM01009211">
    <property type="protein sequence ID" value="MBW29962.1"/>
    <property type="molecule type" value="Transcribed_RNA"/>
</dbReference>
<sequence>MRWRWWRISSTIWLLHLRRCYCRRHWWRCRRLFAATALLRLYRIEDVVCLDKVVDKCACFAILKVLVLYAGLLKEWFKRFLLAYQVESILRIPSHMGHVLKVRRSSDVGFL</sequence>
<evidence type="ECO:0000313" key="2">
    <source>
        <dbReference type="EMBL" id="MBW29962.1"/>
    </source>
</evidence>
<reference evidence="2" key="1">
    <citation type="submission" date="2018-01" db="EMBL/GenBank/DDBJ databases">
        <title>An insight into the sialome of Amazonian anophelines.</title>
        <authorList>
            <person name="Ribeiro J.M."/>
            <person name="Scarpassa V."/>
            <person name="Calvo E."/>
        </authorList>
    </citation>
    <scope>NUCLEOTIDE SEQUENCE</scope>
    <source>
        <tissue evidence="2">Salivary glands</tissue>
    </source>
</reference>
<feature type="signal peptide" evidence="1">
    <location>
        <begin position="1"/>
        <end position="22"/>
    </location>
</feature>
<evidence type="ECO:0000256" key="1">
    <source>
        <dbReference type="SAM" id="SignalP"/>
    </source>
</evidence>
<organism evidence="2">
    <name type="scientific">Anopheles braziliensis</name>
    <dbReference type="NCBI Taxonomy" id="58242"/>
    <lineage>
        <taxon>Eukaryota</taxon>
        <taxon>Metazoa</taxon>
        <taxon>Ecdysozoa</taxon>
        <taxon>Arthropoda</taxon>
        <taxon>Hexapoda</taxon>
        <taxon>Insecta</taxon>
        <taxon>Pterygota</taxon>
        <taxon>Neoptera</taxon>
        <taxon>Endopterygota</taxon>
        <taxon>Diptera</taxon>
        <taxon>Nematocera</taxon>
        <taxon>Culicoidea</taxon>
        <taxon>Culicidae</taxon>
        <taxon>Anophelinae</taxon>
        <taxon>Anopheles</taxon>
    </lineage>
</organism>
<protein>
    <submittedName>
        <fullName evidence="2">Putative secreted peptide</fullName>
    </submittedName>
</protein>
<accession>A0A2M3ZN89</accession>
<proteinExistence type="predicted"/>
<keyword evidence="1" id="KW-0732">Signal</keyword>
<dbReference type="AlphaFoldDB" id="A0A2M3ZN89"/>